<accession>A0A9D4NMJ2</accession>
<sequence length="105" mass="11054">MNTVCVAIIACCLAFVAAEMCTTNSDCVATQCATGNTVICQHPNSTDGIKPNGGLCTCQAQGQCTTRADCLGTSVNLQCPDSQRHCYDNNCICDRFPIGKRAALN</sequence>
<feature type="signal peptide" evidence="1">
    <location>
        <begin position="1"/>
        <end position="18"/>
    </location>
</feature>
<gene>
    <name evidence="2" type="ORF">DPMN_021315</name>
</gene>
<reference evidence="2" key="1">
    <citation type="journal article" date="2019" name="bioRxiv">
        <title>The Genome of the Zebra Mussel, Dreissena polymorpha: A Resource for Invasive Species Research.</title>
        <authorList>
            <person name="McCartney M.A."/>
            <person name="Auch B."/>
            <person name="Kono T."/>
            <person name="Mallez S."/>
            <person name="Zhang Y."/>
            <person name="Obille A."/>
            <person name="Becker A."/>
            <person name="Abrahante J.E."/>
            <person name="Garbe J."/>
            <person name="Badalamenti J.P."/>
            <person name="Herman A."/>
            <person name="Mangelson H."/>
            <person name="Liachko I."/>
            <person name="Sullivan S."/>
            <person name="Sone E.D."/>
            <person name="Koren S."/>
            <person name="Silverstein K.A.T."/>
            <person name="Beckman K.B."/>
            <person name="Gohl D.M."/>
        </authorList>
    </citation>
    <scope>NUCLEOTIDE SEQUENCE</scope>
    <source>
        <strain evidence="2">Duluth1</strain>
        <tissue evidence="2">Whole animal</tissue>
    </source>
</reference>
<dbReference type="EMBL" id="JAIWYP010000001">
    <property type="protein sequence ID" value="KAH3897130.1"/>
    <property type="molecule type" value="Genomic_DNA"/>
</dbReference>
<dbReference type="AlphaFoldDB" id="A0A9D4NMJ2"/>
<dbReference type="Proteomes" id="UP000828390">
    <property type="component" value="Unassembled WGS sequence"/>
</dbReference>
<feature type="chain" id="PRO_5038614574" evidence="1">
    <location>
        <begin position="19"/>
        <end position="105"/>
    </location>
</feature>
<evidence type="ECO:0000313" key="2">
    <source>
        <dbReference type="EMBL" id="KAH3897130.1"/>
    </source>
</evidence>
<reference evidence="2" key="2">
    <citation type="submission" date="2020-11" db="EMBL/GenBank/DDBJ databases">
        <authorList>
            <person name="McCartney M.A."/>
            <person name="Auch B."/>
            <person name="Kono T."/>
            <person name="Mallez S."/>
            <person name="Becker A."/>
            <person name="Gohl D.M."/>
            <person name="Silverstein K.A.T."/>
            <person name="Koren S."/>
            <person name="Bechman K.B."/>
            <person name="Herman A."/>
            <person name="Abrahante J.E."/>
            <person name="Garbe J."/>
        </authorList>
    </citation>
    <scope>NUCLEOTIDE SEQUENCE</scope>
    <source>
        <strain evidence="2">Duluth1</strain>
        <tissue evidence="2">Whole animal</tissue>
    </source>
</reference>
<keyword evidence="3" id="KW-1185">Reference proteome</keyword>
<organism evidence="2 3">
    <name type="scientific">Dreissena polymorpha</name>
    <name type="common">Zebra mussel</name>
    <name type="synonym">Mytilus polymorpha</name>
    <dbReference type="NCBI Taxonomy" id="45954"/>
    <lineage>
        <taxon>Eukaryota</taxon>
        <taxon>Metazoa</taxon>
        <taxon>Spiralia</taxon>
        <taxon>Lophotrochozoa</taxon>
        <taxon>Mollusca</taxon>
        <taxon>Bivalvia</taxon>
        <taxon>Autobranchia</taxon>
        <taxon>Heteroconchia</taxon>
        <taxon>Euheterodonta</taxon>
        <taxon>Imparidentia</taxon>
        <taxon>Neoheterodontei</taxon>
        <taxon>Myida</taxon>
        <taxon>Dreissenoidea</taxon>
        <taxon>Dreissenidae</taxon>
        <taxon>Dreissena</taxon>
    </lineage>
</organism>
<protein>
    <submittedName>
        <fullName evidence="2">Uncharacterized protein</fullName>
    </submittedName>
</protein>
<dbReference type="OrthoDB" id="6086706at2759"/>
<proteinExistence type="predicted"/>
<evidence type="ECO:0000256" key="1">
    <source>
        <dbReference type="SAM" id="SignalP"/>
    </source>
</evidence>
<comment type="caution">
    <text evidence="2">The sequence shown here is derived from an EMBL/GenBank/DDBJ whole genome shotgun (WGS) entry which is preliminary data.</text>
</comment>
<evidence type="ECO:0000313" key="3">
    <source>
        <dbReference type="Proteomes" id="UP000828390"/>
    </source>
</evidence>
<keyword evidence="1" id="KW-0732">Signal</keyword>
<name>A0A9D4NMJ2_DREPO</name>